<dbReference type="OrthoDB" id="9795626at2"/>
<dbReference type="PANTHER" id="PTHR32114:SF2">
    <property type="entry name" value="ABC TRANSPORTER ABCH.3"/>
    <property type="match status" value="1"/>
</dbReference>
<dbReference type="GO" id="GO:0016887">
    <property type="term" value="F:ATP hydrolysis activity"/>
    <property type="evidence" value="ECO:0007669"/>
    <property type="project" value="InterPro"/>
</dbReference>
<dbReference type="InterPro" id="IPR038729">
    <property type="entry name" value="Rad50/SbcC_AAA"/>
</dbReference>
<dbReference type="Pfam" id="PF13476">
    <property type="entry name" value="AAA_23"/>
    <property type="match status" value="1"/>
</dbReference>
<feature type="compositionally biased region" description="Basic and acidic residues" evidence="2">
    <location>
        <begin position="721"/>
        <end position="731"/>
    </location>
</feature>
<dbReference type="InterPro" id="IPR027417">
    <property type="entry name" value="P-loop_NTPase"/>
</dbReference>
<dbReference type="AlphaFoldDB" id="A0A432VYS1"/>
<dbReference type="Pfam" id="PF13558">
    <property type="entry name" value="SbcC_Walker_B"/>
    <property type="match status" value="1"/>
</dbReference>
<evidence type="ECO:0000256" key="1">
    <source>
        <dbReference type="SAM" id="Coils"/>
    </source>
</evidence>
<keyword evidence="5" id="KW-1185">Reference proteome</keyword>
<dbReference type="Gene3D" id="3.40.50.300">
    <property type="entry name" value="P-loop containing nucleotide triphosphate hydrolases"/>
    <property type="match status" value="2"/>
</dbReference>
<proteinExistence type="predicted"/>
<evidence type="ECO:0000313" key="4">
    <source>
        <dbReference type="EMBL" id="RUO21810.1"/>
    </source>
</evidence>
<feature type="coiled-coil region" evidence="1">
    <location>
        <begin position="363"/>
        <end position="496"/>
    </location>
</feature>
<dbReference type="SUPFAM" id="SSF52540">
    <property type="entry name" value="P-loop containing nucleoside triphosphate hydrolases"/>
    <property type="match status" value="1"/>
</dbReference>
<reference evidence="4 5" key="1">
    <citation type="journal article" date="2011" name="Front. Microbiol.">
        <title>Genomic signatures of strain selection and enhancement in Bacillus atrophaeus var. globigii, a historical biowarfare simulant.</title>
        <authorList>
            <person name="Gibbons H.S."/>
            <person name="Broomall S.M."/>
            <person name="McNew L.A."/>
            <person name="Daligault H."/>
            <person name="Chapman C."/>
            <person name="Bruce D."/>
            <person name="Karavis M."/>
            <person name="Krepps M."/>
            <person name="McGregor P.A."/>
            <person name="Hong C."/>
            <person name="Park K.H."/>
            <person name="Akmal A."/>
            <person name="Feldman A."/>
            <person name="Lin J.S."/>
            <person name="Chang W.E."/>
            <person name="Higgs B.W."/>
            <person name="Demirev P."/>
            <person name="Lindquist J."/>
            <person name="Liem A."/>
            <person name="Fochler E."/>
            <person name="Read T.D."/>
            <person name="Tapia R."/>
            <person name="Johnson S."/>
            <person name="Bishop-Lilly K.A."/>
            <person name="Detter C."/>
            <person name="Han C."/>
            <person name="Sozhamannan S."/>
            <person name="Rosenzweig C.N."/>
            <person name="Skowronski E.W."/>
        </authorList>
    </citation>
    <scope>NUCLEOTIDE SEQUENCE [LARGE SCALE GENOMIC DNA]</scope>
    <source>
        <strain evidence="4 5">AK5</strain>
    </source>
</reference>
<protein>
    <recommendedName>
        <fullName evidence="3">Rad50/SbcC-type AAA domain-containing protein</fullName>
    </recommendedName>
</protein>
<keyword evidence="1" id="KW-0175">Coiled coil</keyword>
<feature type="region of interest" description="Disordered" evidence="2">
    <location>
        <begin position="711"/>
        <end position="734"/>
    </location>
</feature>
<name>A0A432VYS1_9GAMM</name>
<evidence type="ECO:0000313" key="5">
    <source>
        <dbReference type="Proteomes" id="UP000288212"/>
    </source>
</evidence>
<dbReference type="PANTHER" id="PTHR32114">
    <property type="entry name" value="ABC TRANSPORTER ABCH.3"/>
    <property type="match status" value="1"/>
</dbReference>
<dbReference type="GO" id="GO:0006302">
    <property type="term" value="P:double-strand break repair"/>
    <property type="evidence" value="ECO:0007669"/>
    <property type="project" value="InterPro"/>
</dbReference>
<feature type="coiled-coil region" evidence="1">
    <location>
        <begin position="230"/>
        <end position="264"/>
    </location>
</feature>
<feature type="domain" description="Rad50/SbcC-type AAA" evidence="3">
    <location>
        <begin position="6"/>
        <end position="251"/>
    </location>
</feature>
<accession>A0A432VYS1</accession>
<feature type="coiled-coil region" evidence="1">
    <location>
        <begin position="541"/>
        <end position="568"/>
    </location>
</feature>
<dbReference type="EMBL" id="PIPI01000001">
    <property type="protein sequence ID" value="RUO21810.1"/>
    <property type="molecule type" value="Genomic_DNA"/>
</dbReference>
<dbReference type="RefSeq" id="WP_126790982.1">
    <property type="nucleotide sequence ID" value="NZ_PIPI01000001.1"/>
</dbReference>
<comment type="caution">
    <text evidence="4">The sequence shown here is derived from an EMBL/GenBank/DDBJ whole genome shotgun (WGS) entry which is preliminary data.</text>
</comment>
<organism evidence="4 5">
    <name type="scientific">Aliidiomarina haloalkalitolerans</name>
    <dbReference type="NCBI Taxonomy" id="859059"/>
    <lineage>
        <taxon>Bacteria</taxon>
        <taxon>Pseudomonadati</taxon>
        <taxon>Pseudomonadota</taxon>
        <taxon>Gammaproteobacteria</taxon>
        <taxon>Alteromonadales</taxon>
        <taxon>Idiomarinaceae</taxon>
        <taxon>Aliidiomarina</taxon>
    </lineage>
</organism>
<gene>
    <name evidence="4" type="ORF">CWE06_02880</name>
</gene>
<dbReference type="Proteomes" id="UP000288212">
    <property type="component" value="Unassembled WGS sequence"/>
</dbReference>
<evidence type="ECO:0000256" key="2">
    <source>
        <dbReference type="SAM" id="MobiDB-lite"/>
    </source>
</evidence>
<evidence type="ECO:0000259" key="3">
    <source>
        <dbReference type="Pfam" id="PF13476"/>
    </source>
</evidence>
<sequence>MKPIYLKMTAFGPFATSQSVAFDELGENPLFLINGPTGAGKTSLLDAMAFALYGVTTGDRSGESMRCHHAANDLETEVIFIFALGKKYYRIDRKPAQTTKAKRGDGDASRNATANLYAVQPDHNLAPLDWPTELLSARSVTQASEQIKTLIGLDASQFRQVVVLPQGRFRELLVASSQDREKILASLFQTQIFKNIEEAVAAKARNVHNAYHQLKQNLASLVADAGVETIEQLEAEIEQAQEPLQQAKEELANSKLAHDQAKTAYTQAVELNKRFDSLIDNQRKFEQLRSQQATINEQRELLQQHRHATQLQPTWQELQKATEQLKARTIQQQHATEQLSVTQKAVEQATADCAKVKNHPEQIDGLKAQLNTLAKQADLVEQLQSLQNQRRENSDKLQQYQQKLTQVTAEQADIDAKVAASEAQQQALQTQIEQHQNTEVAVQKLERQIAQAHKLAEQETVITAAQAQLQQAEQPVQAAREQLEQAKTTHKRLQLQWHSEQAHALALQLEPGLPCLVCGSTEHPNPAHANSDQELVSQEQLEQAEQHIQRQQTALQSAEQHYAKQQQQIQHRIEMQTELRTELGELGELGELAQQPVPELQRYLQQQLQDMQAVATRQLSEKTQLAQVTQTLQKLSQLKTTLTKQAGEQQQLFNDCATVLARLTGQIDSLDPEQSLQKMSVQDIQEQLKTLRRQCEKLQLEQEQAQARLRQSEQQLATAKNGDDSARKELQDSQASYTSAQQAWQKALASAPWDNEQAFLAALLSADKATLIEQALADYQSQLIATESQIKQDQDAIAQQQRPDLSVLEAYTQEQAQREHASQQTFDTLDKGLHLLQYSQQRYRNQEAKSKELVSEYKIIGELAETLSGDNDARVSLQRFVLAVLLDDVLHEASLRLEKMTHHRYTLLRGQATGDRRKHGGLDLMIHDSYTGQSREVNTLSGGESFMAALALALGLSDVVQSYAGGIRIETLFIDEGFGSLDSEALDLAIDVLANLRASGRTIGIISHVGELKQRIHKRIDVVRQADGSYLKMQ</sequence>